<reference evidence="2 3" key="1">
    <citation type="submission" date="2022-02" db="EMBL/GenBank/DDBJ databases">
        <authorList>
            <person name="Zhuang L."/>
        </authorList>
    </citation>
    <scope>NUCLEOTIDE SEQUENCE [LARGE SCALE GENOMIC DNA]</scope>
    <source>
        <strain evidence="2 3">C32</strain>
    </source>
</reference>
<dbReference type="EMBL" id="JAKOGG010000001">
    <property type="protein sequence ID" value="MCS4555275.1"/>
    <property type="molecule type" value="Genomic_DNA"/>
</dbReference>
<dbReference type="Proteomes" id="UP001201549">
    <property type="component" value="Unassembled WGS sequence"/>
</dbReference>
<keyword evidence="1" id="KW-0408">Iron</keyword>
<dbReference type="PANTHER" id="PTHR30217">
    <property type="entry name" value="PEPTIDASE U32 FAMILY"/>
    <property type="match status" value="1"/>
</dbReference>
<accession>A0ABT2FG44</accession>
<feature type="binding site" evidence="1">
    <location>
        <position position="191"/>
    </location>
    <ligand>
        <name>[4Fe-4S] cluster</name>
        <dbReference type="ChEBI" id="CHEBI:49883"/>
    </ligand>
</feature>
<dbReference type="PANTHER" id="PTHR30217:SF11">
    <property type="entry name" value="UBIQUINONE BIOSYNTHESIS PROTEIN UBIV"/>
    <property type="match status" value="1"/>
</dbReference>
<evidence type="ECO:0000313" key="3">
    <source>
        <dbReference type="Proteomes" id="UP001201549"/>
    </source>
</evidence>
<sequence>MQFSLGPLQYCWDKPAVEAFYQAAANSHIPLIYLGETVCSKRRKLRFGDYLALAQMLRDAGKSVVISTLALVESRSEITELKKQLENGEFLVEANDMGTVALASQLQLPFVCGPSINNYNLTSLNKLASWGMQRFVMPVDLSKQWLSTITEQQPQFEIEVLGYGYLPLAHSARCFTARHHGLNKDNCETICANYQRGLLSQTLEHQPLLRLNGIQTQSAACMDLRDEIPQMEQLGVDWFRVSPDSIASVAFTDALMQGERSLSQHQLTCNGYWYDAAGMSQV</sequence>
<keyword evidence="3" id="KW-1185">Reference proteome</keyword>
<dbReference type="InterPro" id="IPR043693">
    <property type="entry name" value="UbiV"/>
</dbReference>
<organism evidence="2 3">
    <name type="scientific">Shewanella electrica</name>
    <dbReference type="NCBI Taxonomy" id="515560"/>
    <lineage>
        <taxon>Bacteria</taxon>
        <taxon>Pseudomonadati</taxon>
        <taxon>Pseudomonadota</taxon>
        <taxon>Gammaproteobacteria</taxon>
        <taxon>Alteromonadales</taxon>
        <taxon>Shewanellaceae</taxon>
        <taxon>Shewanella</taxon>
    </lineage>
</organism>
<keyword evidence="1" id="KW-0479">Metal-binding</keyword>
<comment type="caution">
    <text evidence="2">The sequence shown here is derived from an EMBL/GenBank/DDBJ whole genome shotgun (WGS) entry which is preliminary data.</text>
</comment>
<dbReference type="InterPro" id="IPR051454">
    <property type="entry name" value="RNA/ubiquinone_mod_enzymes"/>
</dbReference>
<protein>
    <recommendedName>
        <fullName evidence="1">Ubiquinone biosynthesis protein UbiV</fullName>
    </recommendedName>
</protein>
<comment type="pathway">
    <text evidence="1">Cofactor biosynthesis; ubiquinone biosynthesis.</text>
</comment>
<feature type="binding site" evidence="1">
    <location>
        <position position="174"/>
    </location>
    <ligand>
        <name>[4Fe-4S] cluster</name>
        <dbReference type="ChEBI" id="CHEBI:49883"/>
    </ligand>
</feature>
<gene>
    <name evidence="1" type="primary">ubiV</name>
    <name evidence="2" type="ORF">L9G74_02370</name>
</gene>
<feature type="binding site" evidence="1">
    <location>
        <position position="187"/>
    </location>
    <ligand>
        <name>[4Fe-4S] cluster</name>
        <dbReference type="ChEBI" id="CHEBI:49883"/>
    </ligand>
</feature>
<name>A0ABT2FG44_9GAMM</name>
<dbReference type="Pfam" id="PF01136">
    <property type="entry name" value="Peptidase_U32"/>
    <property type="match status" value="1"/>
</dbReference>
<comment type="similarity">
    <text evidence="1">Belongs to the peptidase U32 family. UbiV subfamily.</text>
</comment>
<reference evidence="3" key="2">
    <citation type="submission" date="2023-07" db="EMBL/GenBank/DDBJ databases">
        <title>Shewanella mangrovi sp. nov., an acetaldehyde- degrading bacterium isolated from mangrove sediment.</title>
        <authorList>
            <person name="Liu Y."/>
        </authorList>
    </citation>
    <scope>NUCLEOTIDE SEQUENCE [LARGE SCALE GENOMIC DNA]</scope>
    <source>
        <strain evidence="3">C32</strain>
    </source>
</reference>
<comment type="cofactor">
    <cofactor evidence="1">
        <name>[4Fe-4S] cluster</name>
        <dbReference type="ChEBI" id="CHEBI:49883"/>
    </cofactor>
</comment>
<comment type="subunit">
    <text evidence="1">Forms a heterodimer with UbiU.</text>
</comment>
<keyword evidence="1" id="KW-0831">Ubiquinone biosynthesis</keyword>
<comment type="function">
    <text evidence="1">Required for O(2)-independent ubiquinone (coenzyme Q) biosynthesis. Together with UbiU, is essential for the C6-hydroxylation reaction in the oxygen-independent ubiquinone biosynthesis pathway.</text>
</comment>
<evidence type="ECO:0000256" key="1">
    <source>
        <dbReference type="HAMAP-Rule" id="MF_02233"/>
    </source>
</evidence>
<feature type="binding site" evidence="1">
    <location>
        <position position="39"/>
    </location>
    <ligand>
        <name>[4Fe-4S] cluster</name>
        <dbReference type="ChEBI" id="CHEBI:49883"/>
    </ligand>
</feature>
<keyword evidence="1" id="KW-0411">Iron-sulfur</keyword>
<dbReference type="HAMAP" id="MF_02233">
    <property type="entry name" value="UbiV"/>
    <property type="match status" value="1"/>
</dbReference>
<keyword evidence="1" id="KW-0004">4Fe-4S</keyword>
<proteinExistence type="inferred from homology"/>
<dbReference type="NCBIfam" id="NF011991">
    <property type="entry name" value="PRK15447.1"/>
    <property type="match status" value="1"/>
</dbReference>
<dbReference type="RefSeq" id="WP_238894669.1">
    <property type="nucleotide sequence ID" value="NZ_JAKOGG010000001.1"/>
</dbReference>
<dbReference type="InterPro" id="IPR001539">
    <property type="entry name" value="Peptidase_U32"/>
</dbReference>
<evidence type="ECO:0000313" key="2">
    <source>
        <dbReference type="EMBL" id="MCS4555275.1"/>
    </source>
</evidence>